<protein>
    <submittedName>
        <fullName evidence="3">Uncharacterized protein</fullName>
    </submittedName>
</protein>
<evidence type="ECO:0000313" key="3">
    <source>
        <dbReference type="EMBL" id="KAF2277267.1"/>
    </source>
</evidence>
<organism evidence="3 4">
    <name type="scientific">Westerdykella ornata</name>
    <dbReference type="NCBI Taxonomy" id="318751"/>
    <lineage>
        <taxon>Eukaryota</taxon>
        <taxon>Fungi</taxon>
        <taxon>Dikarya</taxon>
        <taxon>Ascomycota</taxon>
        <taxon>Pezizomycotina</taxon>
        <taxon>Dothideomycetes</taxon>
        <taxon>Pleosporomycetidae</taxon>
        <taxon>Pleosporales</taxon>
        <taxon>Sporormiaceae</taxon>
        <taxon>Westerdykella</taxon>
    </lineage>
</organism>
<keyword evidence="2" id="KW-1133">Transmembrane helix</keyword>
<feature type="region of interest" description="Disordered" evidence="1">
    <location>
        <begin position="1"/>
        <end position="61"/>
    </location>
</feature>
<accession>A0A6A6JL87</accession>
<feature type="compositionally biased region" description="Acidic residues" evidence="1">
    <location>
        <begin position="21"/>
        <end position="61"/>
    </location>
</feature>
<feature type="transmembrane region" description="Helical" evidence="2">
    <location>
        <begin position="71"/>
        <end position="89"/>
    </location>
</feature>
<dbReference type="EMBL" id="ML986491">
    <property type="protein sequence ID" value="KAF2277267.1"/>
    <property type="molecule type" value="Genomic_DNA"/>
</dbReference>
<evidence type="ECO:0000313" key="4">
    <source>
        <dbReference type="Proteomes" id="UP000800097"/>
    </source>
</evidence>
<name>A0A6A6JL87_WESOR</name>
<evidence type="ECO:0000256" key="2">
    <source>
        <dbReference type="SAM" id="Phobius"/>
    </source>
</evidence>
<gene>
    <name evidence="3" type="ORF">EI97DRAFT_314806</name>
</gene>
<keyword evidence="2" id="KW-0812">Transmembrane</keyword>
<dbReference type="Proteomes" id="UP000800097">
    <property type="component" value="Unassembled WGS sequence"/>
</dbReference>
<feature type="compositionally biased region" description="Basic residues" evidence="1">
    <location>
        <begin position="1"/>
        <end position="11"/>
    </location>
</feature>
<dbReference type="RefSeq" id="XP_033654806.1">
    <property type="nucleotide sequence ID" value="XM_033794642.1"/>
</dbReference>
<evidence type="ECO:0000256" key="1">
    <source>
        <dbReference type="SAM" id="MobiDB-lite"/>
    </source>
</evidence>
<dbReference type="GeneID" id="54547817"/>
<dbReference type="AlphaFoldDB" id="A0A6A6JL87"/>
<proteinExistence type="predicted"/>
<reference evidence="3" key="1">
    <citation type="journal article" date="2020" name="Stud. Mycol.">
        <title>101 Dothideomycetes genomes: a test case for predicting lifestyles and emergence of pathogens.</title>
        <authorList>
            <person name="Haridas S."/>
            <person name="Albert R."/>
            <person name="Binder M."/>
            <person name="Bloem J."/>
            <person name="Labutti K."/>
            <person name="Salamov A."/>
            <person name="Andreopoulos B."/>
            <person name="Baker S."/>
            <person name="Barry K."/>
            <person name="Bills G."/>
            <person name="Bluhm B."/>
            <person name="Cannon C."/>
            <person name="Castanera R."/>
            <person name="Culley D."/>
            <person name="Daum C."/>
            <person name="Ezra D."/>
            <person name="Gonzalez J."/>
            <person name="Henrissat B."/>
            <person name="Kuo A."/>
            <person name="Liang C."/>
            <person name="Lipzen A."/>
            <person name="Lutzoni F."/>
            <person name="Magnuson J."/>
            <person name="Mondo S."/>
            <person name="Nolan M."/>
            <person name="Ohm R."/>
            <person name="Pangilinan J."/>
            <person name="Park H.-J."/>
            <person name="Ramirez L."/>
            <person name="Alfaro M."/>
            <person name="Sun H."/>
            <person name="Tritt A."/>
            <person name="Yoshinaga Y."/>
            <person name="Zwiers L.-H."/>
            <person name="Turgeon B."/>
            <person name="Goodwin S."/>
            <person name="Spatafora J."/>
            <person name="Crous P."/>
            <person name="Grigoriev I."/>
        </authorList>
    </citation>
    <scope>NUCLEOTIDE SEQUENCE</scope>
    <source>
        <strain evidence="3">CBS 379.55</strain>
    </source>
</reference>
<keyword evidence="4" id="KW-1185">Reference proteome</keyword>
<keyword evidence="2" id="KW-0472">Membrane</keyword>
<sequence>MPPSLRRRNRRPTPDVRQDFSDDENDEIEADELLEDDDLPEDGAEEEQEVEEEEELEEEEDAGTCFRCMPFFFFSFCFLSFYSVVTLSMTSCVSNNCHSPSISTSRRYFTSGSLTAPFLSPLSHRILPTASQPSTSITRNLN</sequence>